<dbReference type="Pfam" id="PF01541">
    <property type="entry name" value="GIY-YIG"/>
    <property type="match status" value="1"/>
</dbReference>
<dbReference type="InterPro" id="IPR050190">
    <property type="entry name" value="UPF0213_domain"/>
</dbReference>
<organism evidence="3 4">
    <name type="scientific">Dyadobacter chenhuakuii</name>
    <dbReference type="NCBI Taxonomy" id="2909339"/>
    <lineage>
        <taxon>Bacteria</taxon>
        <taxon>Pseudomonadati</taxon>
        <taxon>Bacteroidota</taxon>
        <taxon>Cytophagia</taxon>
        <taxon>Cytophagales</taxon>
        <taxon>Spirosomataceae</taxon>
        <taxon>Dyadobacter</taxon>
    </lineage>
</organism>
<comment type="similarity">
    <text evidence="1">Belongs to the UPF0213 family.</text>
</comment>
<reference evidence="3" key="1">
    <citation type="submission" date="2022-06" db="EMBL/GenBank/DDBJ databases">
        <title>Novel species in genus Dyadobacter.</title>
        <authorList>
            <person name="Ma C."/>
        </authorList>
    </citation>
    <scope>NUCLEOTIDE SEQUENCE</scope>
    <source>
        <strain evidence="3">CY22</strain>
    </source>
</reference>
<protein>
    <submittedName>
        <fullName evidence="3">GIY-YIG nuclease family protein</fullName>
    </submittedName>
</protein>
<keyword evidence="4" id="KW-1185">Reference proteome</keyword>
<gene>
    <name evidence="3" type="ORF">NFI80_16635</name>
</gene>
<dbReference type="SUPFAM" id="SSF82771">
    <property type="entry name" value="GIY-YIG endonuclease"/>
    <property type="match status" value="1"/>
</dbReference>
<dbReference type="PROSITE" id="PS50164">
    <property type="entry name" value="GIY_YIG"/>
    <property type="match status" value="1"/>
</dbReference>
<dbReference type="EMBL" id="CP098805">
    <property type="protein sequence ID" value="USJ29501.1"/>
    <property type="molecule type" value="Genomic_DNA"/>
</dbReference>
<evidence type="ECO:0000313" key="4">
    <source>
        <dbReference type="Proteomes" id="UP001055420"/>
    </source>
</evidence>
<dbReference type="PANTHER" id="PTHR34477">
    <property type="entry name" value="UPF0213 PROTEIN YHBQ"/>
    <property type="match status" value="1"/>
</dbReference>
<dbReference type="RefSeq" id="WP_235165288.1">
    <property type="nucleotide sequence ID" value="NZ_CP098805.1"/>
</dbReference>
<evidence type="ECO:0000256" key="1">
    <source>
        <dbReference type="ARBA" id="ARBA00007435"/>
    </source>
</evidence>
<name>A0ABY4XGZ9_9BACT</name>
<proteinExistence type="inferred from homology"/>
<sequence length="102" mass="12217">MRIYYVYILKCSDESYYTGVTNCLERRFAEHVNGRNVTCYTFTRRPVELVFFREFGYINDAIAFEKQVKKWSRKKKEAAIKACWEELKLLAACRNLTHCKNK</sequence>
<feature type="domain" description="GIY-YIG" evidence="2">
    <location>
        <begin position="2"/>
        <end position="78"/>
    </location>
</feature>
<dbReference type="CDD" id="cd10456">
    <property type="entry name" value="GIY-YIG_UPF0213"/>
    <property type="match status" value="1"/>
</dbReference>
<dbReference type="InterPro" id="IPR035901">
    <property type="entry name" value="GIY-YIG_endonuc_sf"/>
</dbReference>
<accession>A0ABY4XGZ9</accession>
<dbReference type="PANTHER" id="PTHR34477:SF1">
    <property type="entry name" value="UPF0213 PROTEIN YHBQ"/>
    <property type="match status" value="1"/>
</dbReference>
<evidence type="ECO:0000259" key="2">
    <source>
        <dbReference type="PROSITE" id="PS50164"/>
    </source>
</evidence>
<dbReference type="Proteomes" id="UP001055420">
    <property type="component" value="Chromosome"/>
</dbReference>
<evidence type="ECO:0000313" key="3">
    <source>
        <dbReference type="EMBL" id="USJ29501.1"/>
    </source>
</evidence>
<dbReference type="Gene3D" id="3.40.1440.10">
    <property type="entry name" value="GIY-YIG endonuclease"/>
    <property type="match status" value="1"/>
</dbReference>
<dbReference type="InterPro" id="IPR000305">
    <property type="entry name" value="GIY-YIG_endonuc"/>
</dbReference>